<dbReference type="Proteomes" id="UP000827872">
    <property type="component" value="Linkage Group LG05"/>
</dbReference>
<keyword evidence="2" id="KW-1185">Reference proteome</keyword>
<protein>
    <submittedName>
        <fullName evidence="1">Uncharacterized protein</fullName>
    </submittedName>
</protein>
<evidence type="ECO:0000313" key="2">
    <source>
        <dbReference type="Proteomes" id="UP000827872"/>
    </source>
</evidence>
<sequence>MQTFSRGEKPPHLRGMERYLKCFNYIFLFLLQSLFLQLAVAAARVSMEAFLAYSRPTRDHNTAALKVWFLQYVTKDKLTASPSVRVRKDTENNSTVVATCWCFVAL</sequence>
<dbReference type="EMBL" id="CM037618">
    <property type="protein sequence ID" value="KAH7999272.1"/>
    <property type="molecule type" value="Genomic_DNA"/>
</dbReference>
<proteinExistence type="predicted"/>
<reference evidence="1" key="1">
    <citation type="submission" date="2021-08" db="EMBL/GenBank/DDBJ databases">
        <title>The first chromosome-level gecko genome reveals the dynamic sex chromosomes of Neotropical dwarf geckos (Sphaerodactylidae: Sphaerodactylus).</title>
        <authorList>
            <person name="Pinto B.J."/>
            <person name="Keating S.E."/>
            <person name="Gamble T."/>
        </authorList>
    </citation>
    <scope>NUCLEOTIDE SEQUENCE</scope>
    <source>
        <strain evidence="1">TG3544</strain>
    </source>
</reference>
<evidence type="ECO:0000313" key="1">
    <source>
        <dbReference type="EMBL" id="KAH7999272.1"/>
    </source>
</evidence>
<comment type="caution">
    <text evidence="1">The sequence shown here is derived from an EMBL/GenBank/DDBJ whole genome shotgun (WGS) entry which is preliminary data.</text>
</comment>
<name>A0ACB8F2E8_9SAUR</name>
<accession>A0ACB8F2E8</accession>
<organism evidence="1 2">
    <name type="scientific">Sphaerodactylus townsendi</name>
    <dbReference type="NCBI Taxonomy" id="933632"/>
    <lineage>
        <taxon>Eukaryota</taxon>
        <taxon>Metazoa</taxon>
        <taxon>Chordata</taxon>
        <taxon>Craniata</taxon>
        <taxon>Vertebrata</taxon>
        <taxon>Euteleostomi</taxon>
        <taxon>Lepidosauria</taxon>
        <taxon>Squamata</taxon>
        <taxon>Bifurcata</taxon>
        <taxon>Gekkota</taxon>
        <taxon>Sphaerodactylidae</taxon>
        <taxon>Sphaerodactylus</taxon>
    </lineage>
</organism>
<gene>
    <name evidence="1" type="ORF">K3G42_007724</name>
</gene>